<dbReference type="GO" id="GO:0016787">
    <property type="term" value="F:hydrolase activity"/>
    <property type="evidence" value="ECO:0007669"/>
    <property type="project" value="UniProtKB-KW"/>
</dbReference>
<evidence type="ECO:0000256" key="4">
    <source>
        <dbReference type="ARBA" id="ARBA00022759"/>
    </source>
</evidence>
<name>A0A964FHK7_9CYAN</name>
<evidence type="ECO:0000313" key="8">
    <source>
        <dbReference type="EMBL" id="MCC0179246.1"/>
    </source>
</evidence>
<evidence type="ECO:0000256" key="5">
    <source>
        <dbReference type="ARBA" id="ARBA00022801"/>
    </source>
</evidence>
<protein>
    <submittedName>
        <fullName evidence="8">Type II toxin-antitoxin system HicA family toxin</fullName>
    </submittedName>
</protein>
<sequence>MPKKIRELKKLLTQAGFEQIPKRGKGSHTMWAHPLYNGRITLSGKDGQDAERYQEKDVNRAIKEVRDNES</sequence>
<dbReference type="GO" id="GO:0004519">
    <property type="term" value="F:endonuclease activity"/>
    <property type="evidence" value="ECO:0007669"/>
    <property type="project" value="UniProtKB-KW"/>
</dbReference>
<accession>A0A964FHK7</accession>
<evidence type="ECO:0000256" key="3">
    <source>
        <dbReference type="ARBA" id="ARBA00022722"/>
    </source>
</evidence>
<dbReference type="Proteomes" id="UP000729733">
    <property type="component" value="Unassembled WGS sequence"/>
</dbReference>
<comment type="similarity">
    <text evidence="1">Belongs to the HicA mRNA interferase family.</text>
</comment>
<keyword evidence="5" id="KW-0378">Hydrolase</keyword>
<dbReference type="RefSeq" id="WP_229642347.1">
    <property type="nucleotide sequence ID" value="NZ_JADWDC010000074.1"/>
</dbReference>
<keyword evidence="9" id="KW-1185">Reference proteome</keyword>
<keyword evidence="2" id="KW-1277">Toxin-antitoxin system</keyword>
<dbReference type="AlphaFoldDB" id="A0A964FHK7"/>
<evidence type="ECO:0000256" key="2">
    <source>
        <dbReference type="ARBA" id="ARBA00022649"/>
    </source>
</evidence>
<gene>
    <name evidence="8" type="ORF">I4641_19980</name>
</gene>
<evidence type="ECO:0000256" key="6">
    <source>
        <dbReference type="ARBA" id="ARBA00022884"/>
    </source>
</evidence>
<proteinExistence type="inferred from homology"/>
<keyword evidence="3" id="KW-0540">Nuclease</keyword>
<dbReference type="EMBL" id="JADWDC010000074">
    <property type="protein sequence ID" value="MCC0179246.1"/>
    <property type="molecule type" value="Genomic_DNA"/>
</dbReference>
<evidence type="ECO:0000256" key="1">
    <source>
        <dbReference type="ARBA" id="ARBA00006620"/>
    </source>
</evidence>
<keyword evidence="6" id="KW-0694">RNA-binding</keyword>
<dbReference type="SUPFAM" id="SSF54786">
    <property type="entry name" value="YcfA/nrd intein domain"/>
    <property type="match status" value="1"/>
</dbReference>
<dbReference type="GO" id="GO:0003729">
    <property type="term" value="F:mRNA binding"/>
    <property type="evidence" value="ECO:0007669"/>
    <property type="project" value="InterPro"/>
</dbReference>
<comment type="caution">
    <text evidence="8">The sequence shown here is derived from an EMBL/GenBank/DDBJ whole genome shotgun (WGS) entry which is preliminary data.</text>
</comment>
<keyword evidence="7" id="KW-0346">Stress response</keyword>
<dbReference type="Gene3D" id="3.30.920.30">
    <property type="entry name" value="Hypothetical protein"/>
    <property type="match status" value="1"/>
</dbReference>
<keyword evidence="4" id="KW-0255">Endonuclease</keyword>
<reference evidence="8" key="1">
    <citation type="journal article" date="2021" name="Antonie Van Leeuwenhoek">
        <title>Draft genome and description of Waterburya agarophytonicola gen. nov. sp. nov. (Pleurocapsales, Cyanobacteria): a seaweed symbiont.</title>
        <authorList>
            <person name="Bonthond G."/>
            <person name="Shalygin S."/>
            <person name="Bayer T."/>
            <person name="Weinberger F."/>
        </authorList>
    </citation>
    <scope>NUCLEOTIDE SEQUENCE</scope>
    <source>
        <strain evidence="8">KI4</strain>
    </source>
</reference>
<evidence type="ECO:0000256" key="7">
    <source>
        <dbReference type="ARBA" id="ARBA00023016"/>
    </source>
</evidence>
<dbReference type="InterPro" id="IPR038570">
    <property type="entry name" value="HicA_sf"/>
</dbReference>
<organism evidence="8 9">
    <name type="scientific">Waterburya agarophytonicola KI4</name>
    <dbReference type="NCBI Taxonomy" id="2874699"/>
    <lineage>
        <taxon>Bacteria</taxon>
        <taxon>Bacillati</taxon>
        <taxon>Cyanobacteriota</taxon>
        <taxon>Cyanophyceae</taxon>
        <taxon>Pleurocapsales</taxon>
        <taxon>Hyellaceae</taxon>
        <taxon>Waterburya</taxon>
        <taxon>Waterburya agarophytonicola</taxon>
    </lineage>
</organism>
<dbReference type="InterPro" id="IPR012933">
    <property type="entry name" value="HicA_mRNA_interferase"/>
</dbReference>
<dbReference type="Pfam" id="PF07927">
    <property type="entry name" value="HicA_toxin"/>
    <property type="match status" value="1"/>
</dbReference>
<evidence type="ECO:0000313" key="9">
    <source>
        <dbReference type="Proteomes" id="UP000729733"/>
    </source>
</evidence>